<dbReference type="InterPro" id="IPR037523">
    <property type="entry name" value="VOC_core"/>
</dbReference>
<dbReference type="InterPro" id="IPR004360">
    <property type="entry name" value="Glyas_Fos-R_dOase_dom"/>
</dbReference>
<keyword evidence="3" id="KW-1185">Reference proteome</keyword>
<dbReference type="EMBL" id="JBHTJO010000001">
    <property type="protein sequence ID" value="MFD0986729.1"/>
    <property type="molecule type" value="Genomic_DNA"/>
</dbReference>
<dbReference type="CDD" id="cd06587">
    <property type="entry name" value="VOC"/>
    <property type="match status" value="1"/>
</dbReference>
<evidence type="ECO:0000313" key="2">
    <source>
        <dbReference type="EMBL" id="MFD0986729.1"/>
    </source>
</evidence>
<gene>
    <name evidence="2" type="ORF">ACFQ2F_06420</name>
</gene>
<proteinExistence type="predicted"/>
<protein>
    <submittedName>
        <fullName evidence="2">VOC family protein</fullName>
    </submittedName>
</protein>
<feature type="domain" description="VOC" evidence="1">
    <location>
        <begin position="5"/>
        <end position="128"/>
    </location>
</feature>
<sequence length="137" mass="14859">MSAAGFTHCALHVCDLDESIAFYEDYCGLKFVLEHGDGPGRTVWMASPGSEDDFVLVMMGGGARREPDSSDMTHYGFAVSAREDIDAIAKRAEQEGCLHWAPKEFKPPTGYLCAVTDPTGYVIEFSYGQPLGPGAEE</sequence>
<evidence type="ECO:0000259" key="1">
    <source>
        <dbReference type="PROSITE" id="PS51819"/>
    </source>
</evidence>
<dbReference type="Pfam" id="PF00903">
    <property type="entry name" value="Glyoxalase"/>
    <property type="match status" value="1"/>
</dbReference>
<organism evidence="2 3">
    <name type="scientific">Methyloligella solikamskensis</name>
    <dbReference type="NCBI Taxonomy" id="1177756"/>
    <lineage>
        <taxon>Bacteria</taxon>
        <taxon>Pseudomonadati</taxon>
        <taxon>Pseudomonadota</taxon>
        <taxon>Alphaproteobacteria</taxon>
        <taxon>Hyphomicrobiales</taxon>
        <taxon>Hyphomicrobiaceae</taxon>
        <taxon>Methyloligella</taxon>
    </lineage>
</organism>
<dbReference type="PROSITE" id="PS51819">
    <property type="entry name" value="VOC"/>
    <property type="match status" value="1"/>
</dbReference>
<dbReference type="SUPFAM" id="SSF54593">
    <property type="entry name" value="Glyoxalase/Bleomycin resistance protein/Dihydroxybiphenyl dioxygenase"/>
    <property type="match status" value="1"/>
</dbReference>
<dbReference type="InterPro" id="IPR029068">
    <property type="entry name" value="Glyas_Bleomycin-R_OHBP_Dase"/>
</dbReference>
<dbReference type="PANTHER" id="PTHR41294:SF1">
    <property type="entry name" value="CADMIUM-INDUCED PROTEIN CADI"/>
    <property type="match status" value="1"/>
</dbReference>
<reference evidence="3" key="1">
    <citation type="journal article" date="2019" name="Int. J. Syst. Evol. Microbiol.">
        <title>The Global Catalogue of Microorganisms (GCM) 10K type strain sequencing project: providing services to taxonomists for standard genome sequencing and annotation.</title>
        <authorList>
            <consortium name="The Broad Institute Genomics Platform"/>
            <consortium name="The Broad Institute Genome Sequencing Center for Infectious Disease"/>
            <person name="Wu L."/>
            <person name="Ma J."/>
        </authorList>
    </citation>
    <scope>NUCLEOTIDE SEQUENCE [LARGE SCALE GENOMIC DNA]</scope>
    <source>
        <strain evidence="3">CCUG 61697</strain>
    </source>
</reference>
<evidence type="ECO:0000313" key="3">
    <source>
        <dbReference type="Proteomes" id="UP001597102"/>
    </source>
</evidence>
<name>A0ABW3J9I3_9HYPH</name>
<dbReference type="PANTHER" id="PTHR41294">
    <property type="entry name" value="CADMIUM-INDUCED PROTEIN CADI"/>
    <property type="match status" value="1"/>
</dbReference>
<dbReference type="Proteomes" id="UP001597102">
    <property type="component" value="Unassembled WGS sequence"/>
</dbReference>
<accession>A0ABW3J9I3</accession>
<dbReference type="RefSeq" id="WP_379087395.1">
    <property type="nucleotide sequence ID" value="NZ_JBHTJO010000001.1"/>
</dbReference>
<dbReference type="Gene3D" id="3.10.180.10">
    <property type="entry name" value="2,3-Dihydroxybiphenyl 1,2-Dioxygenase, domain 1"/>
    <property type="match status" value="1"/>
</dbReference>
<comment type="caution">
    <text evidence="2">The sequence shown here is derived from an EMBL/GenBank/DDBJ whole genome shotgun (WGS) entry which is preliminary data.</text>
</comment>
<dbReference type="InterPro" id="IPR052393">
    <property type="entry name" value="Cadmium-induced_rsp"/>
</dbReference>